<gene>
    <name evidence="7" type="ORF">MERR_LOCUS11763</name>
</gene>
<keyword evidence="1" id="KW-0813">Transport</keyword>
<evidence type="ECO:0000256" key="1">
    <source>
        <dbReference type="ARBA" id="ARBA00022448"/>
    </source>
</evidence>
<dbReference type="AlphaFoldDB" id="A0A6D2ICA8"/>
<keyword evidence="3" id="KW-1015">Disulfide bond</keyword>
<dbReference type="Gene3D" id="3.40.30.10">
    <property type="entry name" value="Glutaredoxin"/>
    <property type="match status" value="1"/>
</dbReference>
<keyword evidence="2" id="KW-0249">Electron transport</keyword>
<evidence type="ECO:0000256" key="5">
    <source>
        <dbReference type="ARBA" id="ARBA00038353"/>
    </source>
</evidence>
<dbReference type="PRINTS" id="PR00421">
    <property type="entry name" value="THIOREDOXIN"/>
</dbReference>
<dbReference type="InterPro" id="IPR013766">
    <property type="entry name" value="Thioredoxin_domain"/>
</dbReference>
<feature type="domain" description="Thioredoxin" evidence="6">
    <location>
        <begin position="1"/>
        <end position="117"/>
    </location>
</feature>
<dbReference type="Proteomes" id="UP000467841">
    <property type="component" value="Unassembled WGS sequence"/>
</dbReference>
<evidence type="ECO:0000256" key="3">
    <source>
        <dbReference type="ARBA" id="ARBA00023157"/>
    </source>
</evidence>
<reference evidence="7" key="1">
    <citation type="submission" date="2020-01" db="EMBL/GenBank/DDBJ databases">
        <authorList>
            <person name="Mishra B."/>
        </authorList>
    </citation>
    <scope>NUCLEOTIDE SEQUENCE [LARGE SCALE GENOMIC DNA]</scope>
</reference>
<protein>
    <recommendedName>
        <fullName evidence="6">Thioredoxin domain-containing protein</fullName>
    </recommendedName>
</protein>
<keyword evidence="4" id="KW-0676">Redox-active center</keyword>
<dbReference type="InterPro" id="IPR017937">
    <property type="entry name" value="Thioredoxin_CS"/>
</dbReference>
<dbReference type="SUPFAM" id="SSF52833">
    <property type="entry name" value="Thioredoxin-like"/>
    <property type="match status" value="1"/>
</dbReference>
<dbReference type="OrthoDB" id="10263751at2759"/>
<dbReference type="InterPro" id="IPR036249">
    <property type="entry name" value="Thioredoxin-like_sf"/>
</dbReference>
<name>A0A6D2ICA8_9BRAS</name>
<accession>A0A6D2ICA8</accession>
<comment type="caution">
    <text evidence="7">The sequence shown here is derived from an EMBL/GenBank/DDBJ whole genome shotgun (WGS) entry which is preliminary data.</text>
</comment>
<dbReference type="PANTHER" id="PTHR10438">
    <property type="entry name" value="THIOREDOXIN"/>
    <property type="match status" value="1"/>
</dbReference>
<dbReference type="PANTHER" id="PTHR10438:SF417">
    <property type="entry name" value="THIOREDOXIN H5"/>
    <property type="match status" value="1"/>
</dbReference>
<dbReference type="GO" id="GO:0016671">
    <property type="term" value="F:oxidoreductase activity, acting on a sulfur group of donors, disulfide as acceptor"/>
    <property type="evidence" value="ECO:0007669"/>
    <property type="project" value="UniProtKB-ARBA"/>
</dbReference>
<dbReference type="Pfam" id="PF00085">
    <property type="entry name" value="Thioredoxin"/>
    <property type="match status" value="1"/>
</dbReference>
<evidence type="ECO:0000256" key="4">
    <source>
        <dbReference type="ARBA" id="ARBA00023284"/>
    </source>
</evidence>
<dbReference type="PROSITE" id="PS00194">
    <property type="entry name" value="THIOREDOXIN_1"/>
    <property type="match status" value="1"/>
</dbReference>
<evidence type="ECO:0000313" key="7">
    <source>
        <dbReference type="EMBL" id="CAA7024528.1"/>
    </source>
</evidence>
<dbReference type="EMBL" id="CACVBM020000888">
    <property type="protein sequence ID" value="CAA7024528.1"/>
    <property type="molecule type" value="Genomic_DNA"/>
</dbReference>
<dbReference type="CDD" id="cd02947">
    <property type="entry name" value="TRX_family"/>
    <property type="match status" value="1"/>
</dbReference>
<organism evidence="7 8">
    <name type="scientific">Microthlaspi erraticum</name>
    <dbReference type="NCBI Taxonomy" id="1685480"/>
    <lineage>
        <taxon>Eukaryota</taxon>
        <taxon>Viridiplantae</taxon>
        <taxon>Streptophyta</taxon>
        <taxon>Embryophyta</taxon>
        <taxon>Tracheophyta</taxon>
        <taxon>Spermatophyta</taxon>
        <taxon>Magnoliopsida</taxon>
        <taxon>eudicotyledons</taxon>
        <taxon>Gunneridae</taxon>
        <taxon>Pentapetalae</taxon>
        <taxon>rosids</taxon>
        <taxon>malvids</taxon>
        <taxon>Brassicales</taxon>
        <taxon>Brassicaceae</taxon>
        <taxon>Coluteocarpeae</taxon>
        <taxon>Microthlaspi</taxon>
    </lineage>
</organism>
<sequence>MAGEGEVIACHTLEVWNEKIKAANESKKLVVIDFTATWCPPCRFIAPVFVEMAKNNLDVVFFKIDVDELQSVAEEFKVEAMPTFVYMKEGKIVDRVVGGRKDLIQETLMKHVGSVSSA</sequence>
<evidence type="ECO:0000256" key="2">
    <source>
        <dbReference type="ARBA" id="ARBA00022982"/>
    </source>
</evidence>
<keyword evidence="8" id="KW-1185">Reference proteome</keyword>
<comment type="similarity">
    <text evidence="5">Belongs to the thioredoxin family. Plant H-type subfamily.</text>
</comment>
<dbReference type="FunFam" id="3.40.30.10:FF:000104">
    <property type="entry name" value="Thioredoxin"/>
    <property type="match status" value="1"/>
</dbReference>
<evidence type="ECO:0000313" key="8">
    <source>
        <dbReference type="Proteomes" id="UP000467841"/>
    </source>
</evidence>
<dbReference type="InterPro" id="IPR050620">
    <property type="entry name" value="Thioredoxin_H-type-like"/>
</dbReference>
<proteinExistence type="inferred from homology"/>
<evidence type="ECO:0000259" key="6">
    <source>
        <dbReference type="PROSITE" id="PS51352"/>
    </source>
</evidence>
<dbReference type="PROSITE" id="PS51352">
    <property type="entry name" value="THIOREDOXIN_2"/>
    <property type="match status" value="1"/>
</dbReference>